<organism evidence="2 3">
    <name type="scientific">Streptococcus pluranimalium</name>
    <dbReference type="NCBI Taxonomy" id="82348"/>
    <lineage>
        <taxon>Bacteria</taxon>
        <taxon>Bacillati</taxon>
        <taxon>Bacillota</taxon>
        <taxon>Bacilli</taxon>
        <taxon>Lactobacillales</taxon>
        <taxon>Streptococcaceae</taxon>
        <taxon>Streptococcus</taxon>
    </lineage>
</organism>
<protein>
    <submittedName>
        <fullName evidence="2">GDSL family lipase</fullName>
    </submittedName>
</protein>
<dbReference type="SUPFAM" id="SSF52266">
    <property type="entry name" value="SGNH hydrolase"/>
    <property type="match status" value="1"/>
</dbReference>
<dbReference type="Gene3D" id="3.40.50.1110">
    <property type="entry name" value="SGNH hydrolase"/>
    <property type="match status" value="1"/>
</dbReference>
<dbReference type="InterPro" id="IPR051532">
    <property type="entry name" value="Ester_Hydrolysis_Enzymes"/>
</dbReference>
<reference evidence="2 3" key="1">
    <citation type="submission" date="2017-12" db="EMBL/GenBank/DDBJ databases">
        <authorList>
            <person name="Hurst M.R.H."/>
        </authorList>
    </citation>
    <scope>NUCLEOTIDE SEQUENCE [LARGE SCALE GENOMIC DNA]</scope>
    <source>
        <strain evidence="2 3">TH11417</strain>
    </source>
</reference>
<sequence>MNKNLRNGLAIFLASFLLFTILFWLFIPTSDSQLKKSDFLKEKQRKFHLLAIGDSLTQGVGDTTNQGGFVPLLARRLDETYRYDTVTSNYGISGNTSRQILNRMKKQKAIQKNLKTANLMTLTVGGNDVMKVIRENLDHLDTDSFTPGAKAYRKNVKEIIKLARKGNPELPIYIVGIYNPFYLNFPEMTQMQDIVDNWNEQTKQLVADYDGVYFVGINDQLYKGVEGQEGVVSVSGERTTVVNDALFTEDHFHPNNIGYGIMADAIMERISQTHETK</sequence>
<proteinExistence type="predicted"/>
<gene>
    <name evidence="2" type="ORF">C0J00_07465</name>
</gene>
<dbReference type="Proteomes" id="UP000238956">
    <property type="component" value="Chromosome"/>
</dbReference>
<evidence type="ECO:0000259" key="1">
    <source>
        <dbReference type="Pfam" id="PF13472"/>
    </source>
</evidence>
<dbReference type="OrthoDB" id="252349at2"/>
<feature type="domain" description="SGNH hydrolase-type esterase" evidence="1">
    <location>
        <begin position="51"/>
        <end position="259"/>
    </location>
</feature>
<evidence type="ECO:0000313" key="3">
    <source>
        <dbReference type="Proteomes" id="UP000238956"/>
    </source>
</evidence>
<dbReference type="AlphaFoldDB" id="A0A2L0D588"/>
<dbReference type="PANTHER" id="PTHR30383:SF27">
    <property type="entry name" value="SPORE GERMINATION LIPASE LIPC"/>
    <property type="match status" value="1"/>
</dbReference>
<dbReference type="GeneID" id="98393745"/>
<reference evidence="2 3" key="2">
    <citation type="submission" date="2018-02" db="EMBL/GenBank/DDBJ databases">
        <title>Whole genome sequencing analysis of Streptococcus pluranimalium isolated from cattle infected mastitis in China.</title>
        <authorList>
            <person name="Zhang J.-R."/>
            <person name="Hu G.-Z."/>
        </authorList>
    </citation>
    <scope>NUCLEOTIDE SEQUENCE [LARGE SCALE GENOMIC DNA]</scope>
    <source>
        <strain evidence="2 3">TH11417</strain>
    </source>
</reference>
<evidence type="ECO:0000313" key="2">
    <source>
        <dbReference type="EMBL" id="AUW96965.1"/>
    </source>
</evidence>
<dbReference type="EMBL" id="CP025536">
    <property type="protein sequence ID" value="AUW96965.1"/>
    <property type="molecule type" value="Genomic_DNA"/>
</dbReference>
<dbReference type="PANTHER" id="PTHR30383">
    <property type="entry name" value="THIOESTERASE 1/PROTEASE 1/LYSOPHOSPHOLIPASE L1"/>
    <property type="match status" value="1"/>
</dbReference>
<dbReference type="InterPro" id="IPR013830">
    <property type="entry name" value="SGNH_hydro"/>
</dbReference>
<dbReference type="Pfam" id="PF13472">
    <property type="entry name" value="Lipase_GDSL_2"/>
    <property type="match status" value="1"/>
</dbReference>
<name>A0A2L0D588_9STRE</name>
<dbReference type="KEGG" id="splr:C0J00_07465"/>
<accession>A0A2L0D588</accession>
<dbReference type="RefSeq" id="WP_104968286.1">
    <property type="nucleotide sequence ID" value="NZ_CP025536.1"/>
</dbReference>
<dbReference type="InterPro" id="IPR036514">
    <property type="entry name" value="SGNH_hydro_sf"/>
</dbReference>
<keyword evidence="3" id="KW-1185">Reference proteome</keyword>
<dbReference type="CDD" id="cd04506">
    <property type="entry name" value="SGNH_hydrolase_YpmR_like"/>
    <property type="match status" value="1"/>
</dbReference>
<dbReference type="GO" id="GO:0004622">
    <property type="term" value="F:phosphatidylcholine lysophospholipase activity"/>
    <property type="evidence" value="ECO:0007669"/>
    <property type="project" value="TreeGrafter"/>
</dbReference>